<protein>
    <submittedName>
        <fullName evidence="1">NBD/HSP70 family sugar kinase</fullName>
    </submittedName>
</protein>
<dbReference type="InterPro" id="IPR000600">
    <property type="entry name" value="ROK"/>
</dbReference>
<reference evidence="1 2" key="1">
    <citation type="submission" date="2023-07" db="EMBL/GenBank/DDBJ databases">
        <title>Genomic Encyclopedia of Type Strains, Phase IV (KMG-IV): sequencing the most valuable type-strain genomes for metagenomic binning, comparative biology and taxonomic classification.</title>
        <authorList>
            <person name="Goeker M."/>
        </authorList>
    </citation>
    <scope>NUCLEOTIDE SEQUENCE [LARGE SCALE GENOMIC DNA]</scope>
    <source>
        <strain evidence="1 2">DSM 100301</strain>
    </source>
</reference>
<dbReference type="Gene3D" id="1.10.10.10">
    <property type="entry name" value="Winged helix-like DNA-binding domain superfamily/Winged helix DNA-binding domain"/>
    <property type="match status" value="1"/>
</dbReference>
<dbReference type="EMBL" id="JAUSWH010000001">
    <property type="protein sequence ID" value="MDQ0454320.1"/>
    <property type="molecule type" value="Genomic_DNA"/>
</dbReference>
<dbReference type="SUPFAM" id="SSF53067">
    <property type="entry name" value="Actin-like ATPase domain"/>
    <property type="match status" value="1"/>
</dbReference>
<keyword evidence="1" id="KW-0808">Transferase</keyword>
<organism evidence="1 2">
    <name type="scientific">Rhizobium paknamense</name>
    <dbReference type="NCBI Taxonomy" id="1206817"/>
    <lineage>
        <taxon>Bacteria</taxon>
        <taxon>Pseudomonadati</taxon>
        <taxon>Pseudomonadota</taxon>
        <taxon>Alphaproteobacteria</taxon>
        <taxon>Hyphomicrobiales</taxon>
        <taxon>Rhizobiaceae</taxon>
        <taxon>Rhizobium/Agrobacterium group</taxon>
        <taxon>Rhizobium</taxon>
    </lineage>
</organism>
<dbReference type="Pfam" id="PF13412">
    <property type="entry name" value="HTH_24"/>
    <property type="match status" value="1"/>
</dbReference>
<sequence length="386" mass="42127">MPAAYDPHTLIDARYRREGAGSPVVSLNERAILSLLWDRPDLTRSALGPRLDLTQQSIHRILAQLQERGLIRLGPLEPPSYKGKPSPRLLLNDRYTCTVGIVVNTDSAGVAVMDFAGGFEAVPLSIQDLSMEEALCRIEAAIAPLLARKGFREQDVFGIGFSIAGFLVEGTRYNPPEPLFEWSKQHLGPTLAERFGRPVWTENSANMSTLCERMLGVGREVANFAYLSFNYGFGGGVVLNGNLVRGGFGNAGEFSGMFTEHEWRDRPTMASLLASLASHGVKVNSIADLARDFDPAWPGVEAWLERAAPHHSRVINVLSSVIDPEVVVLGGQIPAALGEALIARTDIYTKPRYGILRRMPRLELSRIKGETGAIGAASLPLKEVFV</sequence>
<evidence type="ECO:0000313" key="2">
    <source>
        <dbReference type="Proteomes" id="UP001235269"/>
    </source>
</evidence>
<keyword evidence="2" id="KW-1185">Reference proteome</keyword>
<dbReference type="GO" id="GO:0016301">
    <property type="term" value="F:kinase activity"/>
    <property type="evidence" value="ECO:0007669"/>
    <property type="project" value="UniProtKB-KW"/>
</dbReference>
<dbReference type="PANTHER" id="PTHR18964">
    <property type="entry name" value="ROK (REPRESSOR, ORF, KINASE) FAMILY"/>
    <property type="match status" value="1"/>
</dbReference>
<dbReference type="InterPro" id="IPR036390">
    <property type="entry name" value="WH_DNA-bd_sf"/>
</dbReference>
<name>A0ABU0I7X8_9HYPH</name>
<keyword evidence="1" id="KW-0418">Kinase</keyword>
<comment type="caution">
    <text evidence="1">The sequence shown here is derived from an EMBL/GenBank/DDBJ whole genome shotgun (WGS) entry which is preliminary data.</text>
</comment>
<accession>A0ABU0I7X8</accession>
<proteinExistence type="predicted"/>
<dbReference type="InterPro" id="IPR036388">
    <property type="entry name" value="WH-like_DNA-bd_sf"/>
</dbReference>
<dbReference type="SUPFAM" id="SSF46785">
    <property type="entry name" value="Winged helix' DNA-binding domain"/>
    <property type="match status" value="1"/>
</dbReference>
<dbReference type="Proteomes" id="UP001235269">
    <property type="component" value="Unassembled WGS sequence"/>
</dbReference>
<evidence type="ECO:0000313" key="1">
    <source>
        <dbReference type="EMBL" id="MDQ0454320.1"/>
    </source>
</evidence>
<gene>
    <name evidence="1" type="ORF">QO005_000635</name>
</gene>
<dbReference type="Gene3D" id="3.30.420.40">
    <property type="match status" value="2"/>
</dbReference>
<dbReference type="PANTHER" id="PTHR18964:SF169">
    <property type="entry name" value="N-ACETYLMANNOSAMINE KINASE"/>
    <property type="match status" value="1"/>
</dbReference>
<dbReference type="InterPro" id="IPR043129">
    <property type="entry name" value="ATPase_NBD"/>
</dbReference>
<dbReference type="Pfam" id="PF00480">
    <property type="entry name" value="ROK"/>
    <property type="match status" value="1"/>
</dbReference>
<dbReference type="RefSeq" id="WP_307156498.1">
    <property type="nucleotide sequence ID" value="NZ_JAUSWH010000001.1"/>
</dbReference>
<dbReference type="CDD" id="cd23763">
    <property type="entry name" value="ASKHA_ATPase_ROK"/>
    <property type="match status" value="1"/>
</dbReference>